<dbReference type="EMBL" id="JBHTEE010000001">
    <property type="protein sequence ID" value="MFC7599345.1"/>
    <property type="molecule type" value="Genomic_DNA"/>
</dbReference>
<dbReference type="SUPFAM" id="SSF63411">
    <property type="entry name" value="LuxS/MPP-like metallohydrolase"/>
    <property type="match status" value="2"/>
</dbReference>
<keyword evidence="4" id="KW-1185">Reference proteome</keyword>
<feature type="domain" description="Peptidase M16 C-terminal" evidence="2">
    <location>
        <begin position="159"/>
        <end position="322"/>
    </location>
</feature>
<organism evidence="3 4">
    <name type="scientific">Streptosporangium amethystogenes subsp. fukuiense</name>
    <dbReference type="NCBI Taxonomy" id="698418"/>
    <lineage>
        <taxon>Bacteria</taxon>
        <taxon>Bacillati</taxon>
        <taxon>Actinomycetota</taxon>
        <taxon>Actinomycetes</taxon>
        <taxon>Streptosporangiales</taxon>
        <taxon>Streptosporangiaceae</taxon>
        <taxon>Streptosporangium</taxon>
    </lineage>
</organism>
<evidence type="ECO:0000259" key="2">
    <source>
        <dbReference type="Pfam" id="PF05193"/>
    </source>
</evidence>
<feature type="region of interest" description="Disordered" evidence="1">
    <location>
        <begin position="197"/>
        <end position="218"/>
    </location>
</feature>
<evidence type="ECO:0000313" key="3">
    <source>
        <dbReference type="EMBL" id="MFC7599345.1"/>
    </source>
</evidence>
<sequence length="404" mass="43127">MSNAVVDRTLGNGLRLLALRHGVTPLVEVRLHLPSPCPTRGALAESVLLAACLSQRQGADDGVELSVVADVHKMTVTASCSVHALDSLMSALTEVVEGVPAEVESVRGQLIAQLRMVRAHPDIAVRSELARHLFGDHPLAFQMPEDDELAGIAELRRRPFDPRGAVLMILSPDDPERMADAVEKALVGWRPLARSAPPLPPPPRIEGGRLAPLPRPGAQQSRIRLRAQAVTAEHERYPALFLACNVLGGYLSSRLSRSLREDKGYVYGVTTFFDLQHGSGLLAIEADTAAGTTSAAMEALAAELCGMRTRPPTGQEIQAARAYALGSMATRLAPRAAFASSLADLAAKGMDPLWLLGFSRRLAAVTPDAVVAVAEEFLAPERFSGVVVADPEALPRPLTLTEVE</sequence>
<dbReference type="Proteomes" id="UP001596514">
    <property type="component" value="Unassembled WGS sequence"/>
</dbReference>
<dbReference type="Gene3D" id="3.30.830.10">
    <property type="entry name" value="Metalloenzyme, LuxS/M16 peptidase-like"/>
    <property type="match status" value="2"/>
</dbReference>
<gene>
    <name evidence="3" type="ORF">ACFQVD_04395</name>
</gene>
<evidence type="ECO:0000256" key="1">
    <source>
        <dbReference type="SAM" id="MobiDB-lite"/>
    </source>
</evidence>
<dbReference type="InterPro" id="IPR007863">
    <property type="entry name" value="Peptidase_M16_C"/>
</dbReference>
<accession>A0ABW2ST30</accession>
<evidence type="ECO:0000313" key="4">
    <source>
        <dbReference type="Proteomes" id="UP001596514"/>
    </source>
</evidence>
<comment type="caution">
    <text evidence="3">The sequence shown here is derived from an EMBL/GenBank/DDBJ whole genome shotgun (WGS) entry which is preliminary data.</text>
</comment>
<protein>
    <submittedName>
        <fullName evidence="3">M16 family metallopeptidase</fullName>
    </submittedName>
</protein>
<dbReference type="RefSeq" id="WP_343965267.1">
    <property type="nucleotide sequence ID" value="NZ_BAAAGK010000028.1"/>
</dbReference>
<name>A0ABW2ST30_9ACTN</name>
<reference evidence="4" key="1">
    <citation type="journal article" date="2019" name="Int. J. Syst. Evol. Microbiol.">
        <title>The Global Catalogue of Microorganisms (GCM) 10K type strain sequencing project: providing services to taxonomists for standard genome sequencing and annotation.</title>
        <authorList>
            <consortium name="The Broad Institute Genomics Platform"/>
            <consortium name="The Broad Institute Genome Sequencing Center for Infectious Disease"/>
            <person name="Wu L."/>
            <person name="Ma J."/>
        </authorList>
    </citation>
    <scope>NUCLEOTIDE SEQUENCE [LARGE SCALE GENOMIC DNA]</scope>
    <source>
        <strain evidence="4">JCM 10083</strain>
    </source>
</reference>
<proteinExistence type="predicted"/>
<dbReference type="InterPro" id="IPR011249">
    <property type="entry name" value="Metalloenz_LuxS/M16"/>
</dbReference>
<dbReference type="Pfam" id="PF05193">
    <property type="entry name" value="Peptidase_M16_C"/>
    <property type="match status" value="1"/>
</dbReference>